<dbReference type="AlphaFoldDB" id="A0A815I766"/>
<gene>
    <name evidence="1" type="ORF">GPM918_LOCUS31541</name>
    <name evidence="2" type="ORF">SRO942_LOCUS32188</name>
</gene>
<dbReference type="Gene3D" id="2.60.120.260">
    <property type="entry name" value="Galactose-binding domain-like"/>
    <property type="match status" value="1"/>
</dbReference>
<evidence type="ECO:0000313" key="2">
    <source>
        <dbReference type="EMBL" id="CAF4245420.1"/>
    </source>
</evidence>
<dbReference type="EMBL" id="CAJOBC010071897">
    <property type="protein sequence ID" value="CAF4245420.1"/>
    <property type="molecule type" value="Genomic_DNA"/>
</dbReference>
<comment type="caution">
    <text evidence="1">The sequence shown here is derived from an EMBL/GenBank/DDBJ whole genome shotgun (WGS) entry which is preliminary data.</text>
</comment>
<evidence type="ECO:0000313" key="3">
    <source>
        <dbReference type="Proteomes" id="UP000663829"/>
    </source>
</evidence>
<evidence type="ECO:0000313" key="1">
    <source>
        <dbReference type="EMBL" id="CAF1364399.1"/>
    </source>
</evidence>
<dbReference type="EMBL" id="CAJNOQ010015586">
    <property type="protein sequence ID" value="CAF1364399.1"/>
    <property type="molecule type" value="Genomic_DNA"/>
</dbReference>
<name>A0A815I766_9BILA</name>
<keyword evidence="3" id="KW-1185">Reference proteome</keyword>
<accession>A0A815I766</accession>
<reference evidence="1" key="1">
    <citation type="submission" date="2021-02" db="EMBL/GenBank/DDBJ databases">
        <authorList>
            <person name="Nowell W R."/>
        </authorList>
    </citation>
    <scope>NUCLEOTIDE SEQUENCE</scope>
</reference>
<proteinExistence type="predicted"/>
<dbReference type="OrthoDB" id="10675701at2759"/>
<sequence length="213" mass="22846">MGGVSLVDPKEFLASFRLYWPAQILARHAEEIIKFTVSPRTAVATNHHQQRYAEHRPAQAISSTFHPILALVLVHIQIIHTATANSAQLLFIINPAPSNQLYIDNVSVKDSSGTQLLVNHDFSSSITTGWSVFCACSGGGDGGYQASVGCYGGTGTCYYDDCSGSWHYLAQSISTVANAVYTIGFSLASNPVGSTKYGMGSSSQDALIYVKMN</sequence>
<protein>
    <submittedName>
        <fullName evidence="1">Uncharacterized protein</fullName>
    </submittedName>
</protein>
<organism evidence="1 3">
    <name type="scientific">Didymodactylos carnosus</name>
    <dbReference type="NCBI Taxonomy" id="1234261"/>
    <lineage>
        <taxon>Eukaryota</taxon>
        <taxon>Metazoa</taxon>
        <taxon>Spiralia</taxon>
        <taxon>Gnathifera</taxon>
        <taxon>Rotifera</taxon>
        <taxon>Eurotatoria</taxon>
        <taxon>Bdelloidea</taxon>
        <taxon>Philodinida</taxon>
        <taxon>Philodinidae</taxon>
        <taxon>Didymodactylos</taxon>
    </lineage>
</organism>
<dbReference type="Proteomes" id="UP000663829">
    <property type="component" value="Unassembled WGS sequence"/>
</dbReference>
<dbReference type="Proteomes" id="UP000681722">
    <property type="component" value="Unassembled WGS sequence"/>
</dbReference>